<dbReference type="GO" id="GO:0008270">
    <property type="term" value="F:zinc ion binding"/>
    <property type="evidence" value="ECO:0007669"/>
    <property type="project" value="UniProtKB-KW"/>
</dbReference>
<evidence type="ECO:0000256" key="7">
    <source>
        <dbReference type="ARBA" id="ARBA00023242"/>
    </source>
</evidence>
<evidence type="ECO:0000256" key="4">
    <source>
        <dbReference type="ARBA" id="ARBA00022723"/>
    </source>
</evidence>
<evidence type="ECO:0000256" key="5">
    <source>
        <dbReference type="ARBA" id="ARBA00022771"/>
    </source>
</evidence>
<keyword evidence="6" id="KW-0862">Zinc</keyword>
<evidence type="ECO:0008006" key="16">
    <source>
        <dbReference type="Google" id="ProtNLM"/>
    </source>
</evidence>
<evidence type="ECO:0000259" key="13">
    <source>
        <dbReference type="Pfam" id="PF13880"/>
    </source>
</evidence>
<evidence type="ECO:0000256" key="3">
    <source>
        <dbReference type="ARBA" id="ARBA00022679"/>
    </source>
</evidence>
<feature type="domain" description="N-acetyltransferase ESCO zinc-finger" evidence="12">
    <location>
        <begin position="966"/>
        <end position="1001"/>
    </location>
</feature>
<feature type="compositionally biased region" description="Basic and acidic residues" evidence="11">
    <location>
        <begin position="576"/>
        <end position="588"/>
    </location>
</feature>
<feature type="region of interest" description="Disordered" evidence="11">
    <location>
        <begin position="912"/>
        <end position="944"/>
    </location>
</feature>
<feature type="region of interest" description="Disordered" evidence="11">
    <location>
        <begin position="373"/>
        <end position="414"/>
    </location>
</feature>
<dbReference type="GO" id="GO:0007064">
    <property type="term" value="P:mitotic sister chromatid cohesion"/>
    <property type="evidence" value="ECO:0007669"/>
    <property type="project" value="TreeGrafter"/>
</dbReference>
<comment type="similarity">
    <text evidence="2">Belongs to the acetyltransferase family. ECO subfamily.</text>
</comment>
<feature type="compositionally biased region" description="Polar residues" evidence="11">
    <location>
        <begin position="912"/>
        <end position="935"/>
    </location>
</feature>
<evidence type="ECO:0000313" key="14">
    <source>
        <dbReference type="EMBL" id="GCB77102.1"/>
    </source>
</evidence>
<evidence type="ECO:0000256" key="2">
    <source>
        <dbReference type="ARBA" id="ARBA00005816"/>
    </source>
</evidence>
<protein>
    <recommendedName>
        <fullName evidence="16">N-acetyltransferase ESCO zinc-finger domain-containing protein</fullName>
    </recommendedName>
</protein>
<comment type="caution">
    <text evidence="14">The sequence shown here is derived from an EMBL/GenBank/DDBJ whole genome shotgun (WGS) entry which is preliminary data.</text>
</comment>
<dbReference type="PANTHER" id="PTHR45884:SF1">
    <property type="entry name" value="N-ACETYLTRANSFERASE ESCO1"/>
    <property type="match status" value="1"/>
</dbReference>
<sequence length="1192" mass="133380">MAAQKRKAAAEPGSSQQQRGSARGGPSTKKQRLEKKTTPQRGFTKQSATQSHRVSTKKEALKLPRGTVKANRLAAKKTAKLKRKGTKIIKKNKRVAPLKKKSKKPLLKNGALLKSSQQKKIVDSSISKRRSCKVLPERKTTKKQKSSKTVCKLMPVKVTQKLIQSNGTSQSRLAHKNLRISKELTFKKLPLKMSPKACSQKKVPLKASKSTKTKSLQVVGNYVRATTNKSHSSKKNVRVQPKSTMNVSKMKPTKKDVKPLPVTARTYKKQTGKKTVKSVTCKGNRTKQLTSHKAMKTLVNKVSSKKVSVKVQTSTKSVKKLQQKKTLRLKSSLHHLTGKDNLETNAVRPQTRSGQKHAKENIQHVVASKLRSMTKKILNQRPTRSSQRLNLNPLSTKSSSSTDSKSSTFATPRKLRKRTLSDLCPKTVENSLPMQKRIKVESNLGRTKQAKVIKTPKVKTSKASGTKVDGKFGRKASAAKVTTPKENKSNIVETKACIAHKRKTDLEKVENTIDKTLTASGAHQAKSKSRKTVLQAHSETKIGRGASHAILQNVKKFEGKDQKLVTTKKYNIKAKGKSEVKSSTEKKQTKTLNNAPQNKKKLNNSVKEHQQGSKQSRETIRKGNNAISNPKTAMAIPCLQTDDNAKCKRQSILELCEEIAEEIASDTLDLSVKKEPAKIEDENIQKEPEAIMPEYIEKTKRAKPIYSSLNRFQFSGQKCVKRKPIERNKYVTARYNLQKGGNSWTRIRQIKTDQKKLTAINSTHKFRNLQVRQAVSKVVVETIRKVEKTKLPNGVPIQTKEENITLAQQKSKAVASQMEVGKTTNNDQKSSENSTPEEIKLVNLFDSKEDEAEMPKMETESEADESFTLHLESSPECSPEKRYTELPLKTVKKHLGNESEGSLSKETVRTLFNNPDSSKMDNESVSLSNQPTIAKNTVDPPELSVHEETKPITNAEGSGLQQPNNDAGQKRIGAISCTTCGMLYAASIPEDEAQHFQFHKRFISAVKYVGWKKERILGEYPDGKIIMVLPDDPKYALKKVEEIREVVDNDLGFQHAELKCPSRTKTLLFISNDRKVAGCLIAEHIQQGFRVIADKATQQSLNDTIMLERQRAWCCSTNPEPAICGISRVWVFSMMRRKAIATRMTDCLRSNFVYGSYLSKDEIAFSDPTPDGKLFATEYCGTPRFLVYNFVS</sequence>
<evidence type="ECO:0000313" key="15">
    <source>
        <dbReference type="Proteomes" id="UP000288216"/>
    </source>
</evidence>
<feature type="domain" description="N-acetyltransferase ESCO acetyl-transferase" evidence="13">
    <location>
        <begin position="1120"/>
        <end position="1188"/>
    </location>
</feature>
<evidence type="ECO:0000256" key="8">
    <source>
        <dbReference type="ARBA" id="ARBA00023306"/>
    </source>
</evidence>
<comment type="catalytic activity">
    <reaction evidence="10">
        <text>L-lysyl-[protein] + acetyl-CoA = N(6)-acetyl-L-lysyl-[protein] + CoA + H(+)</text>
        <dbReference type="Rhea" id="RHEA:45948"/>
        <dbReference type="Rhea" id="RHEA-COMP:9752"/>
        <dbReference type="Rhea" id="RHEA-COMP:10731"/>
        <dbReference type="ChEBI" id="CHEBI:15378"/>
        <dbReference type="ChEBI" id="CHEBI:29969"/>
        <dbReference type="ChEBI" id="CHEBI:57287"/>
        <dbReference type="ChEBI" id="CHEBI:57288"/>
        <dbReference type="ChEBI" id="CHEBI:61930"/>
    </reaction>
</comment>
<feature type="region of interest" description="Disordered" evidence="11">
    <location>
        <begin position="1"/>
        <end position="113"/>
    </location>
</feature>
<keyword evidence="5" id="KW-0863">Zinc-finger</keyword>
<comment type="subcellular location">
    <subcellularLocation>
        <location evidence="1">Nucleus</location>
    </subcellularLocation>
</comment>
<dbReference type="PANTHER" id="PTHR45884">
    <property type="entry name" value="N-ACETYLTRANSFERASE ECO"/>
    <property type="match status" value="1"/>
</dbReference>
<dbReference type="Pfam" id="PF13878">
    <property type="entry name" value="zf-C2H2_3"/>
    <property type="match status" value="1"/>
</dbReference>
<feature type="compositionally biased region" description="Polar residues" evidence="11">
    <location>
        <begin position="380"/>
        <end position="394"/>
    </location>
</feature>
<evidence type="ECO:0000256" key="9">
    <source>
        <dbReference type="ARBA" id="ARBA00023315"/>
    </source>
</evidence>
<dbReference type="InterPro" id="IPR028009">
    <property type="entry name" value="ESCO_Acetyltransf_dom"/>
</dbReference>
<dbReference type="Proteomes" id="UP000288216">
    <property type="component" value="Unassembled WGS sequence"/>
</dbReference>
<feature type="compositionally biased region" description="Polar residues" evidence="11">
    <location>
        <begin position="39"/>
        <end position="53"/>
    </location>
</feature>
<reference evidence="14 15" key="1">
    <citation type="journal article" date="2018" name="Nat. Ecol. Evol.">
        <title>Shark genomes provide insights into elasmobranch evolution and the origin of vertebrates.</title>
        <authorList>
            <person name="Hara Y"/>
            <person name="Yamaguchi K"/>
            <person name="Onimaru K"/>
            <person name="Kadota M"/>
            <person name="Koyanagi M"/>
            <person name="Keeley SD"/>
            <person name="Tatsumi K"/>
            <person name="Tanaka K"/>
            <person name="Motone F"/>
            <person name="Kageyama Y"/>
            <person name="Nozu R"/>
            <person name="Adachi N"/>
            <person name="Nishimura O"/>
            <person name="Nakagawa R"/>
            <person name="Tanegashima C"/>
            <person name="Kiyatake I"/>
            <person name="Matsumoto R"/>
            <person name="Murakumo K"/>
            <person name="Nishida K"/>
            <person name="Terakita A"/>
            <person name="Kuratani S"/>
            <person name="Sato K"/>
            <person name="Hyodo S Kuraku.S."/>
        </authorList>
    </citation>
    <scope>NUCLEOTIDE SEQUENCE [LARGE SCALE GENOMIC DNA]</scope>
</reference>
<evidence type="ECO:0000256" key="11">
    <source>
        <dbReference type="SAM" id="MobiDB-lite"/>
    </source>
</evidence>
<keyword evidence="15" id="KW-1185">Reference proteome</keyword>
<feature type="region of interest" description="Disordered" evidence="11">
    <location>
        <begin position="575"/>
        <end position="628"/>
    </location>
</feature>
<keyword evidence="8" id="KW-0131">Cell cycle</keyword>
<feature type="compositionally biased region" description="Low complexity" evidence="11">
    <location>
        <begin position="395"/>
        <end position="408"/>
    </location>
</feature>
<keyword evidence="3" id="KW-0808">Transferase</keyword>
<keyword evidence="4" id="KW-0479">Metal-binding</keyword>
<feature type="compositionally biased region" description="Polar residues" evidence="11">
    <location>
        <begin position="343"/>
        <end position="353"/>
    </location>
</feature>
<organism evidence="14 15">
    <name type="scientific">Scyliorhinus torazame</name>
    <name type="common">Cloudy catshark</name>
    <name type="synonym">Catulus torazame</name>
    <dbReference type="NCBI Taxonomy" id="75743"/>
    <lineage>
        <taxon>Eukaryota</taxon>
        <taxon>Metazoa</taxon>
        <taxon>Chordata</taxon>
        <taxon>Craniata</taxon>
        <taxon>Vertebrata</taxon>
        <taxon>Chondrichthyes</taxon>
        <taxon>Elasmobranchii</taxon>
        <taxon>Galeomorphii</taxon>
        <taxon>Galeoidea</taxon>
        <taxon>Carcharhiniformes</taxon>
        <taxon>Scyliorhinidae</taxon>
        <taxon>Scyliorhinus</taxon>
    </lineage>
</organism>
<dbReference type="Pfam" id="PF13880">
    <property type="entry name" value="Acetyltransf_13"/>
    <property type="match status" value="1"/>
</dbReference>
<feature type="compositionally biased region" description="Basic and acidic residues" evidence="11">
    <location>
        <begin position="606"/>
        <end position="621"/>
    </location>
</feature>
<dbReference type="GO" id="GO:0005634">
    <property type="term" value="C:nucleus"/>
    <property type="evidence" value="ECO:0007669"/>
    <property type="project" value="UniProtKB-SubCell"/>
</dbReference>
<dbReference type="OMA" id="DAGQKRI"/>
<proteinExistence type="inferred from homology"/>
<feature type="region of interest" description="Disordered" evidence="11">
    <location>
        <begin position="329"/>
        <end position="361"/>
    </location>
</feature>
<evidence type="ECO:0000256" key="10">
    <source>
        <dbReference type="ARBA" id="ARBA00047902"/>
    </source>
</evidence>
<dbReference type="AlphaFoldDB" id="A0A401PVI4"/>
<gene>
    <name evidence="14" type="ORF">scyTo_0018428</name>
</gene>
<feature type="compositionally biased region" description="Polar residues" evidence="11">
    <location>
        <begin position="822"/>
        <end position="836"/>
    </location>
</feature>
<evidence type="ECO:0000256" key="6">
    <source>
        <dbReference type="ARBA" id="ARBA00022833"/>
    </source>
</evidence>
<evidence type="ECO:0000256" key="1">
    <source>
        <dbReference type="ARBA" id="ARBA00004123"/>
    </source>
</evidence>
<evidence type="ECO:0000259" key="12">
    <source>
        <dbReference type="Pfam" id="PF13878"/>
    </source>
</evidence>
<keyword evidence="9" id="KW-0012">Acyltransferase</keyword>
<dbReference type="InterPro" id="IPR028005">
    <property type="entry name" value="AcTrfase_ESCO_Znf_dom"/>
</dbReference>
<feature type="region of interest" description="Disordered" evidence="11">
    <location>
        <begin position="815"/>
        <end position="881"/>
    </location>
</feature>
<dbReference type="GO" id="GO:0000785">
    <property type="term" value="C:chromatin"/>
    <property type="evidence" value="ECO:0007669"/>
    <property type="project" value="TreeGrafter"/>
</dbReference>
<dbReference type="EMBL" id="BFAA01012819">
    <property type="protein sequence ID" value="GCB77102.1"/>
    <property type="molecule type" value="Genomic_DNA"/>
</dbReference>
<keyword evidence="7" id="KW-0539">Nucleus</keyword>
<dbReference type="STRING" id="75743.A0A401PVI4"/>
<dbReference type="GO" id="GO:0061733">
    <property type="term" value="F:protein-lysine-acetyltransferase activity"/>
    <property type="evidence" value="ECO:0007669"/>
    <property type="project" value="TreeGrafter"/>
</dbReference>
<name>A0A401PVI4_SCYTO</name>
<accession>A0A401PVI4</accession>
<feature type="compositionally biased region" description="Basic residues" evidence="11">
    <location>
        <begin position="74"/>
        <end position="106"/>
    </location>
</feature>
<dbReference type="OrthoDB" id="428854at2759"/>